<proteinExistence type="inferred from homology"/>
<comment type="similarity">
    <text evidence="1">Belongs to the peptidase A24 family.</text>
</comment>
<dbReference type="Gene3D" id="1.20.120.1220">
    <property type="match status" value="1"/>
</dbReference>
<evidence type="ECO:0000256" key="2">
    <source>
        <dbReference type="SAM" id="Phobius"/>
    </source>
</evidence>
<dbReference type="PANTHER" id="PTHR30487">
    <property type="entry name" value="TYPE 4 PREPILIN-LIKE PROTEINS LEADER PEPTIDE-PROCESSING ENZYME"/>
    <property type="match status" value="1"/>
</dbReference>
<keyword evidence="5" id="KW-1185">Reference proteome</keyword>
<keyword evidence="2" id="KW-1133">Transmembrane helix</keyword>
<dbReference type="STRING" id="349161.Dred_0951"/>
<dbReference type="AlphaFoldDB" id="A4J333"/>
<dbReference type="PANTHER" id="PTHR30487:SF0">
    <property type="entry name" value="PREPILIN LEADER PEPTIDASE_N-METHYLTRANSFERASE-RELATED"/>
    <property type="match status" value="1"/>
</dbReference>
<reference evidence="4 5" key="1">
    <citation type="submission" date="2007-03" db="EMBL/GenBank/DDBJ databases">
        <title>Complete sequence of Desulfotomaculum reducens MI-1.</title>
        <authorList>
            <consortium name="US DOE Joint Genome Institute"/>
            <person name="Copeland A."/>
            <person name="Lucas S."/>
            <person name="Lapidus A."/>
            <person name="Barry K."/>
            <person name="Detter J.C."/>
            <person name="Glavina del Rio T."/>
            <person name="Hammon N."/>
            <person name="Israni S."/>
            <person name="Dalin E."/>
            <person name="Tice H."/>
            <person name="Pitluck S."/>
            <person name="Sims D."/>
            <person name="Brettin T."/>
            <person name="Bruce D."/>
            <person name="Han C."/>
            <person name="Tapia R."/>
            <person name="Schmutz J."/>
            <person name="Larimer F."/>
            <person name="Land M."/>
            <person name="Hauser L."/>
            <person name="Kyrpides N."/>
            <person name="Kim E."/>
            <person name="Tebo B.M."/>
            <person name="Richardson P."/>
        </authorList>
    </citation>
    <scope>NUCLEOTIDE SEQUENCE [LARGE SCALE GENOMIC DNA]</scope>
    <source>
        <strain evidence="4 5">MI-1</strain>
    </source>
</reference>
<dbReference type="InterPro" id="IPR050882">
    <property type="entry name" value="Prepilin_peptidase/N-MTase"/>
</dbReference>
<dbReference type="Pfam" id="PF01478">
    <property type="entry name" value="Peptidase_A24"/>
    <property type="match status" value="1"/>
</dbReference>
<feature type="transmembrane region" description="Helical" evidence="2">
    <location>
        <begin position="120"/>
        <end position="138"/>
    </location>
</feature>
<evidence type="ECO:0000256" key="1">
    <source>
        <dbReference type="ARBA" id="ARBA00005801"/>
    </source>
</evidence>
<accession>A4J333</accession>
<dbReference type="EMBL" id="CP000612">
    <property type="protein sequence ID" value="ABO49486.1"/>
    <property type="molecule type" value="Genomic_DNA"/>
</dbReference>
<dbReference type="GO" id="GO:0006465">
    <property type="term" value="P:signal peptide processing"/>
    <property type="evidence" value="ECO:0007669"/>
    <property type="project" value="TreeGrafter"/>
</dbReference>
<dbReference type="HOGENOM" id="CLU_1812700_0_0_9"/>
<feature type="domain" description="Prepilin type IV endopeptidase peptidase" evidence="3">
    <location>
        <begin position="5"/>
        <end position="104"/>
    </location>
</feature>
<dbReference type="Proteomes" id="UP000001556">
    <property type="component" value="Chromosome"/>
</dbReference>
<keyword evidence="2" id="KW-0472">Membrane</keyword>
<dbReference type="RefSeq" id="WP_011877315.1">
    <property type="nucleotide sequence ID" value="NC_009253.1"/>
</dbReference>
<evidence type="ECO:0000259" key="3">
    <source>
        <dbReference type="Pfam" id="PF01478"/>
    </source>
</evidence>
<evidence type="ECO:0000313" key="4">
    <source>
        <dbReference type="EMBL" id="ABO49486.1"/>
    </source>
</evidence>
<name>A4J333_DESRM</name>
<dbReference type="GO" id="GO:0004190">
    <property type="term" value="F:aspartic-type endopeptidase activity"/>
    <property type="evidence" value="ECO:0007669"/>
    <property type="project" value="InterPro"/>
</dbReference>
<protein>
    <submittedName>
        <fullName evidence="4">Peptidase A24A, prepilin type IV</fullName>
    </submittedName>
</protein>
<feature type="transmembrane region" description="Helical" evidence="2">
    <location>
        <begin position="89"/>
        <end position="113"/>
    </location>
</feature>
<dbReference type="OrthoDB" id="5508079at2"/>
<keyword evidence="2" id="KW-0812">Transmembrane</keyword>
<feature type="transmembrane region" description="Helical" evidence="2">
    <location>
        <begin position="49"/>
        <end position="69"/>
    </location>
</feature>
<dbReference type="KEGG" id="drm:Dred_0951"/>
<organism evidence="4 5">
    <name type="scientific">Desulforamulus reducens (strain ATCC BAA-1160 / DSM 100696 / MI-1)</name>
    <name type="common">Desulfotomaculum reducens</name>
    <dbReference type="NCBI Taxonomy" id="349161"/>
    <lineage>
        <taxon>Bacteria</taxon>
        <taxon>Bacillati</taxon>
        <taxon>Bacillota</taxon>
        <taxon>Clostridia</taxon>
        <taxon>Eubacteriales</taxon>
        <taxon>Peptococcaceae</taxon>
        <taxon>Desulforamulus</taxon>
    </lineage>
</organism>
<gene>
    <name evidence="4" type="ordered locus">Dred_0951</name>
</gene>
<dbReference type="InterPro" id="IPR000045">
    <property type="entry name" value="Prepilin_IV_endopep_pep"/>
</dbReference>
<sequence>MTWYIVFTFTLACAVTDYRKYLIYDKITLPAMATGLLFHITPWGFGNKYALVGILFGFIIGYLGAIFGGGGGDAKLLMAIGAWQGFYNLILIIFIALWSALVYFAILHLYYFIKKQPAPKVIPFGVCFFIGVVTQKLIEVVL</sequence>
<dbReference type="GO" id="GO:0005886">
    <property type="term" value="C:plasma membrane"/>
    <property type="evidence" value="ECO:0007669"/>
    <property type="project" value="TreeGrafter"/>
</dbReference>
<evidence type="ECO:0000313" key="5">
    <source>
        <dbReference type="Proteomes" id="UP000001556"/>
    </source>
</evidence>